<dbReference type="GO" id="GO:0055087">
    <property type="term" value="C:Ski complex"/>
    <property type="evidence" value="ECO:0007669"/>
    <property type="project" value="TreeGrafter"/>
</dbReference>
<evidence type="ECO:0000313" key="13">
    <source>
        <dbReference type="Proteomes" id="UP001152320"/>
    </source>
</evidence>
<dbReference type="GO" id="GO:0005524">
    <property type="term" value="F:ATP binding"/>
    <property type="evidence" value="ECO:0007669"/>
    <property type="project" value="UniProtKB-KW"/>
</dbReference>
<keyword evidence="6" id="KW-0067">ATP-binding</keyword>
<evidence type="ECO:0000256" key="3">
    <source>
        <dbReference type="ARBA" id="ARBA00022741"/>
    </source>
</evidence>
<dbReference type="OrthoDB" id="64767at2759"/>
<dbReference type="Pfam" id="PF08148">
    <property type="entry name" value="DSHCT"/>
    <property type="match status" value="1"/>
</dbReference>
<dbReference type="SMART" id="SM00490">
    <property type="entry name" value="HELICc"/>
    <property type="match status" value="1"/>
</dbReference>
<keyword evidence="2" id="KW-0963">Cytoplasm</keyword>
<dbReference type="InterPro" id="IPR040801">
    <property type="entry name" value="Ski2_N"/>
</dbReference>
<dbReference type="Pfam" id="PF00270">
    <property type="entry name" value="DEAD"/>
    <property type="match status" value="1"/>
</dbReference>
<evidence type="ECO:0000256" key="4">
    <source>
        <dbReference type="ARBA" id="ARBA00022801"/>
    </source>
</evidence>
<feature type="compositionally biased region" description="Polar residues" evidence="9">
    <location>
        <begin position="140"/>
        <end position="149"/>
    </location>
</feature>
<dbReference type="PIRSF" id="PIRSF005198">
    <property type="entry name" value="Antiviral_helicase_SKI2"/>
    <property type="match status" value="1"/>
</dbReference>
<dbReference type="InterPro" id="IPR048392">
    <property type="entry name" value="MTR4-like_stalk"/>
</dbReference>
<evidence type="ECO:0000313" key="12">
    <source>
        <dbReference type="EMBL" id="KAJ8038732.1"/>
    </source>
</evidence>
<evidence type="ECO:0000256" key="9">
    <source>
        <dbReference type="SAM" id="MobiDB-lite"/>
    </source>
</evidence>
<accession>A0A9Q1C4Z0</accession>
<dbReference type="PANTHER" id="PTHR12131:SF1">
    <property type="entry name" value="ATP-DEPENDENT RNA HELICASE SUPV3L1, MITOCHONDRIAL-RELATED"/>
    <property type="match status" value="1"/>
</dbReference>
<dbReference type="InterPro" id="IPR025696">
    <property type="entry name" value="Beta-barrel_MTR4"/>
</dbReference>
<dbReference type="SMART" id="SM01142">
    <property type="entry name" value="DSHCT"/>
    <property type="match status" value="1"/>
</dbReference>
<dbReference type="InterPro" id="IPR014001">
    <property type="entry name" value="Helicase_ATP-bd"/>
</dbReference>
<dbReference type="Proteomes" id="UP001152320">
    <property type="component" value="Chromosome 7"/>
</dbReference>
<gene>
    <name evidence="12" type="ORF">HOLleu_16239</name>
</gene>
<keyword evidence="4" id="KW-0378">Hydrolase</keyword>
<dbReference type="FunFam" id="3.40.50.300:FF:000447">
    <property type="entry name" value="helicase SKI2W isoform X2"/>
    <property type="match status" value="1"/>
</dbReference>
<dbReference type="FunFam" id="3.40.50.300:FF:000354">
    <property type="entry name" value="ATP-dependent RNA helicase SKI2"/>
    <property type="match status" value="1"/>
</dbReference>
<dbReference type="InterPro" id="IPR016438">
    <property type="entry name" value="SKI2-like"/>
</dbReference>
<dbReference type="Gene3D" id="1.10.3380.30">
    <property type="match status" value="2"/>
</dbReference>
<dbReference type="GO" id="GO:0070478">
    <property type="term" value="P:nuclear-transcribed mRNA catabolic process, 3'-5' exonucleolytic nonsense-mediated decay"/>
    <property type="evidence" value="ECO:0007669"/>
    <property type="project" value="TreeGrafter"/>
</dbReference>
<dbReference type="EMBL" id="JAIZAY010000007">
    <property type="protein sequence ID" value="KAJ8038732.1"/>
    <property type="molecule type" value="Genomic_DNA"/>
</dbReference>
<evidence type="ECO:0000259" key="11">
    <source>
        <dbReference type="PROSITE" id="PS51194"/>
    </source>
</evidence>
<dbReference type="Pfam" id="PF00271">
    <property type="entry name" value="Helicase_C"/>
    <property type="match status" value="1"/>
</dbReference>
<dbReference type="GO" id="GO:0016787">
    <property type="term" value="F:hydrolase activity"/>
    <property type="evidence" value="ECO:0007669"/>
    <property type="project" value="UniProtKB-KW"/>
</dbReference>
<reference evidence="12" key="1">
    <citation type="submission" date="2021-10" db="EMBL/GenBank/DDBJ databases">
        <title>Tropical sea cucumber genome reveals ecological adaptation and Cuvierian tubules defense mechanism.</title>
        <authorList>
            <person name="Chen T."/>
        </authorList>
    </citation>
    <scope>NUCLEOTIDE SEQUENCE</scope>
    <source>
        <strain evidence="12">Nanhai2018</strain>
        <tissue evidence="12">Muscle</tissue>
    </source>
</reference>
<comment type="subcellular location">
    <subcellularLocation>
        <location evidence="1">Cytoplasm</location>
    </subcellularLocation>
</comment>
<evidence type="ECO:0000259" key="10">
    <source>
        <dbReference type="PROSITE" id="PS51192"/>
    </source>
</evidence>
<name>A0A9Q1C4Z0_HOLLE</name>
<dbReference type="SUPFAM" id="SSF52540">
    <property type="entry name" value="P-loop containing nucleoside triphosphate hydrolases"/>
    <property type="match status" value="1"/>
</dbReference>
<dbReference type="InterPro" id="IPR001650">
    <property type="entry name" value="Helicase_C-like"/>
</dbReference>
<dbReference type="Pfam" id="PF17911">
    <property type="entry name" value="Ski2_N"/>
    <property type="match status" value="1"/>
</dbReference>
<dbReference type="Gene3D" id="3.40.50.300">
    <property type="entry name" value="P-loop containing nucleotide triphosphate hydrolases"/>
    <property type="match status" value="2"/>
</dbReference>
<dbReference type="GO" id="GO:0003723">
    <property type="term" value="F:RNA binding"/>
    <property type="evidence" value="ECO:0007669"/>
    <property type="project" value="UniProtKB-KW"/>
</dbReference>
<comment type="catalytic activity">
    <reaction evidence="8">
        <text>ATP + H2O = ADP + phosphate + H(+)</text>
        <dbReference type="Rhea" id="RHEA:13065"/>
        <dbReference type="ChEBI" id="CHEBI:15377"/>
        <dbReference type="ChEBI" id="CHEBI:15378"/>
        <dbReference type="ChEBI" id="CHEBI:30616"/>
        <dbReference type="ChEBI" id="CHEBI:43474"/>
        <dbReference type="ChEBI" id="CHEBI:456216"/>
        <dbReference type="EC" id="3.6.4.13"/>
    </reaction>
</comment>
<dbReference type="PROSITE" id="PS51194">
    <property type="entry name" value="HELICASE_CTER"/>
    <property type="match status" value="1"/>
</dbReference>
<evidence type="ECO:0000256" key="8">
    <source>
        <dbReference type="ARBA" id="ARBA00047984"/>
    </source>
</evidence>
<proteinExistence type="predicted"/>
<dbReference type="PANTHER" id="PTHR12131">
    <property type="entry name" value="ATP-DEPENDENT RNA AND DNA HELICASE"/>
    <property type="match status" value="1"/>
</dbReference>
<dbReference type="InterPro" id="IPR012961">
    <property type="entry name" value="Ski2/MTR4_C"/>
</dbReference>
<keyword evidence="13" id="KW-1185">Reference proteome</keyword>
<evidence type="ECO:0000256" key="2">
    <source>
        <dbReference type="ARBA" id="ARBA00022490"/>
    </source>
</evidence>
<keyword evidence="7" id="KW-0694">RNA-binding</keyword>
<feature type="domain" description="Helicase ATP-binding" evidence="10">
    <location>
        <begin position="344"/>
        <end position="500"/>
    </location>
</feature>
<dbReference type="SMART" id="SM00487">
    <property type="entry name" value="DEXDc"/>
    <property type="match status" value="1"/>
</dbReference>
<sequence>MEDMSLAAELEKLESFREDFKPPENEVDFSIVQKGITNNIEIVPPPKSSQTPLITTLPSGIPPVLPHFSHHLEEFLTDIESLPIHDLQRAQKWWPREANPAALYHIPSLSCDITLQVERTLTTGELLDFKEVHLENSGSTAKNSFSLTRQPGPPTESVRGSSTNFPFLPGGFENLESDESVKDDASNVLNLESELLTVPPGFDSGMTFGDEGEPLPFKTEPSLANTQQENVNILNVADLLSGLDEIEFLDEAPEEPTESEKTTETDINLQQITSSTVEDIPLIANNTGVLSISETPSKALSSDRKGKWAVEVDMSKPVSDFHRRIPRMAYQWPFELDTFQKQAVLCLENHDSVFVAAHTSAGKTVVAEYAIALALKNMTRVVYTSPIKALSNQKFRDFKQTFENVGLITGDVQIKPESACLIMTTEILRSILYNGADLVRDLEWVIFDEVHYINDESRGVVWEEVLILLPEHVSVILLSATVPNTMQFAEWVGRIKKKKIYVISTLKRPVPLEHYLYTGNSAKTSNELFMIIDSQKNFLTKGYNQAVDAKKQRETKASGYGAKGFREGNTKTDRNVYLSVVHMLEKKEQLPVVCFTLSKRRCDDNAVSLLSRDLTTSEEKNKIHLFIKKCVARLKGTDKQLPQVLHMSNLLQKGIGVHHSGILPILKEVVEMLFQKGLVKVLFATETFAMGVNMPARTVVFDSIRKHDGTTLRHLNPGEYIQMAGRAGRRGLDTTGTVIILCKGDVPEMSDLHKMMLGKPTMLASQFRLTYTMILHVLRVSEIRVEDMMRRSFLEFDALKAQSENKEKAKKLSEELQKMEDVDCYLCNIDLKDYYSNCKFLTEARTKLQTILLTHPAAIKSLVPGRVIIVNNSKHKHALGVVLKTPTGVKKKVVVSLVICEEMNKNVSETESKNLQDESYIQSIKKETLFHPEGQCGHVIEDLGAEDIFAITHTKITIKPDAIVDNYNKRKIPRFSQDPPGQSTVLATQELLRLTEASPEGLETIDAVKDLHIRDLELVEQFKEMENLELTISSFECLNCSQFDNHFSKFSKKMKIFEEQQHFNFLSCDDSLQLIPEYHQRIAVLQELGHVNKDKALELKGRVACEMNNHELVITELVFRNILSPLEPTEIAALLSCMVFQEKRCNEPKLTDSLKEGVEKIKGIAEEIGEIQYNCQVKIPPSEFVEQYRFGLTEVVYQWAKGMPFAEITNLTDVSEGIIVRTIQRLDEILKDVRNASHIVGDPTLQRKMEDASQLIKRDIVFAASLYTQ</sequence>
<dbReference type="GO" id="GO:0003724">
    <property type="term" value="F:RNA helicase activity"/>
    <property type="evidence" value="ECO:0007669"/>
    <property type="project" value="UniProtKB-EC"/>
</dbReference>
<dbReference type="Pfam" id="PF13234">
    <property type="entry name" value="MTR4_beta-barrel"/>
    <property type="match status" value="1"/>
</dbReference>
<organism evidence="12 13">
    <name type="scientific">Holothuria leucospilota</name>
    <name type="common">Black long sea cucumber</name>
    <name type="synonym">Mertensiothuria leucospilota</name>
    <dbReference type="NCBI Taxonomy" id="206669"/>
    <lineage>
        <taxon>Eukaryota</taxon>
        <taxon>Metazoa</taxon>
        <taxon>Echinodermata</taxon>
        <taxon>Eleutherozoa</taxon>
        <taxon>Echinozoa</taxon>
        <taxon>Holothuroidea</taxon>
        <taxon>Aspidochirotacea</taxon>
        <taxon>Aspidochirotida</taxon>
        <taxon>Holothuriidae</taxon>
        <taxon>Holothuria</taxon>
    </lineage>
</organism>
<evidence type="ECO:0000256" key="6">
    <source>
        <dbReference type="ARBA" id="ARBA00022840"/>
    </source>
</evidence>
<dbReference type="FunFam" id="1.10.3380.30:FF:000001">
    <property type="entry name" value="Ski2 ATP-dependent RNA helicase"/>
    <property type="match status" value="1"/>
</dbReference>
<dbReference type="InterPro" id="IPR011545">
    <property type="entry name" value="DEAD/DEAH_box_helicase_dom"/>
</dbReference>
<evidence type="ECO:0000256" key="7">
    <source>
        <dbReference type="ARBA" id="ARBA00022884"/>
    </source>
</evidence>
<evidence type="ECO:0000256" key="1">
    <source>
        <dbReference type="ARBA" id="ARBA00004496"/>
    </source>
</evidence>
<comment type="caution">
    <text evidence="12">The sequence shown here is derived from an EMBL/GenBank/DDBJ whole genome shotgun (WGS) entry which is preliminary data.</text>
</comment>
<dbReference type="InterPro" id="IPR027417">
    <property type="entry name" value="P-loop_NTPase"/>
</dbReference>
<protein>
    <submittedName>
        <fullName evidence="12">Helicase SKI2W</fullName>
    </submittedName>
</protein>
<dbReference type="AlphaFoldDB" id="A0A9Q1C4Z0"/>
<dbReference type="InterPro" id="IPR050699">
    <property type="entry name" value="RNA-DNA_Helicase"/>
</dbReference>
<evidence type="ECO:0000256" key="5">
    <source>
        <dbReference type="ARBA" id="ARBA00022806"/>
    </source>
</evidence>
<dbReference type="CDD" id="cd18795">
    <property type="entry name" value="SF2_C_Ski2"/>
    <property type="match status" value="1"/>
</dbReference>
<feature type="domain" description="Helicase C-terminal" evidence="11">
    <location>
        <begin position="579"/>
        <end position="781"/>
    </location>
</feature>
<keyword evidence="5 12" id="KW-0347">Helicase</keyword>
<feature type="region of interest" description="Disordered" evidence="9">
    <location>
        <begin position="140"/>
        <end position="163"/>
    </location>
</feature>
<dbReference type="PROSITE" id="PS51192">
    <property type="entry name" value="HELICASE_ATP_BIND_1"/>
    <property type="match status" value="1"/>
</dbReference>
<dbReference type="Pfam" id="PF21408">
    <property type="entry name" value="MTR4-like_stalk"/>
    <property type="match status" value="1"/>
</dbReference>
<keyword evidence="3" id="KW-0547">Nucleotide-binding</keyword>